<dbReference type="EMBL" id="JAKEVY010000001">
    <property type="protein sequence ID" value="MCF1713709.1"/>
    <property type="molecule type" value="Genomic_DNA"/>
</dbReference>
<dbReference type="PANTHER" id="PTHR36453">
    <property type="entry name" value="SECRETED PROTEIN-RELATED"/>
    <property type="match status" value="1"/>
</dbReference>
<evidence type="ECO:0000313" key="2">
    <source>
        <dbReference type="EMBL" id="MCF1713709.1"/>
    </source>
</evidence>
<accession>A0ABS9BFU4</accession>
<protein>
    <submittedName>
        <fullName evidence="2">Right-handed parallel beta-helix repeat-containing protein</fullName>
    </submittedName>
</protein>
<sequence>MRKIFSCLFFLLMVNHFVLARNFYFSETGNDRSNGKSPRSAWRSLQRLTGLRLQSGDTLFFERGSVFEGGINLHQSGEMGKPIVITAYGTGEAPVFTGSVPATNLNTVGNNRYETKLDREVFDLFVNGLRYTHARYPNSGFLKVDKGYGKDSIASAALQEPDGYWDGALLRIRTIDWVYETRMVARYEKGLLIQGPQNRYQIEKSFQDRTKGGRLPLYNFQKGYGFFLEGLPSMVDTAFEWSWQDGKLLVQFPEGLTAAGMDIQAVVHPYGVWLNEGVKHVVVEGIHFRQYEKAGVGGAWKLSHVTIKDNRFHQIHGVGVLMDSASSNCSVSRNQFVDILGRGISALEPMGLQVEGNTLSRIGLSRGHGWTGVNGASGILIHNVERRIQTDTSFAHHNTVRYNRVDSCGYNGVRVDGHHNLVEYNVIDHCSLTLNDGANLYCFAAGPGVTHNSIFRNNIVRYSVGDSQATPDNPNLAFGIYLDNNSSEMLVEGNTVIATGASGIVNNDASFNNTIRNNTIFDCKEGLGMAEWANLGKIYGMVVDNNLVVGLSPQQKLFSLTNWIGPYLKPGIFSNNQYVNLTSTQGFYYTTKQFPAPTRLDLSFEQWQSIMDNDKGSTAITFGTEWSKGMAPKILVNDSGYPKSFLLTGEHYSIKGEPLQEKVVIDPFSSLVLFKNKKN</sequence>
<organism evidence="2 3">
    <name type="scientific">Flavihumibacter fluminis</name>
    <dbReference type="NCBI Taxonomy" id="2909236"/>
    <lineage>
        <taxon>Bacteria</taxon>
        <taxon>Pseudomonadati</taxon>
        <taxon>Bacteroidota</taxon>
        <taxon>Chitinophagia</taxon>
        <taxon>Chitinophagales</taxon>
        <taxon>Chitinophagaceae</taxon>
        <taxon>Flavihumibacter</taxon>
    </lineage>
</organism>
<dbReference type="SUPFAM" id="SSF51126">
    <property type="entry name" value="Pectin lyase-like"/>
    <property type="match status" value="2"/>
</dbReference>
<reference evidence="2 3" key="1">
    <citation type="submission" date="2022-01" db="EMBL/GenBank/DDBJ databases">
        <title>Flavihumibacter sp. nov., isolated from sediment of a river.</title>
        <authorList>
            <person name="Liu H."/>
        </authorList>
    </citation>
    <scope>NUCLEOTIDE SEQUENCE [LARGE SCALE GENOMIC DNA]</scope>
    <source>
        <strain evidence="2 3">RY-1</strain>
    </source>
</reference>
<dbReference type="InterPro" id="IPR006626">
    <property type="entry name" value="PbH1"/>
</dbReference>
<gene>
    <name evidence="2" type="ORF">L0U88_03575</name>
</gene>
<dbReference type="SMART" id="SM00710">
    <property type="entry name" value="PbH1"/>
    <property type="match status" value="8"/>
</dbReference>
<name>A0ABS9BFU4_9BACT</name>
<dbReference type="InterPro" id="IPR011050">
    <property type="entry name" value="Pectin_lyase_fold/virulence"/>
</dbReference>
<dbReference type="Proteomes" id="UP001200145">
    <property type="component" value="Unassembled WGS sequence"/>
</dbReference>
<dbReference type="Pfam" id="PF13229">
    <property type="entry name" value="Beta_helix"/>
    <property type="match status" value="2"/>
</dbReference>
<keyword evidence="3" id="KW-1185">Reference proteome</keyword>
<evidence type="ECO:0000313" key="3">
    <source>
        <dbReference type="Proteomes" id="UP001200145"/>
    </source>
</evidence>
<dbReference type="InterPro" id="IPR039448">
    <property type="entry name" value="Beta_helix"/>
</dbReference>
<dbReference type="InterPro" id="IPR012334">
    <property type="entry name" value="Pectin_lyas_fold"/>
</dbReference>
<dbReference type="Gene3D" id="2.160.20.10">
    <property type="entry name" value="Single-stranded right-handed beta-helix, Pectin lyase-like"/>
    <property type="match status" value="2"/>
</dbReference>
<dbReference type="RefSeq" id="WP_234864237.1">
    <property type="nucleotide sequence ID" value="NZ_JAKEVY010000001.1"/>
</dbReference>
<evidence type="ECO:0000259" key="1">
    <source>
        <dbReference type="Pfam" id="PF13229"/>
    </source>
</evidence>
<feature type="domain" description="Right handed beta helix" evidence="1">
    <location>
        <begin position="398"/>
        <end position="545"/>
    </location>
</feature>
<dbReference type="PANTHER" id="PTHR36453:SF1">
    <property type="entry name" value="RIGHT HANDED BETA HELIX DOMAIN-CONTAINING PROTEIN"/>
    <property type="match status" value="1"/>
</dbReference>
<proteinExistence type="predicted"/>
<feature type="domain" description="Right handed beta helix" evidence="1">
    <location>
        <begin position="270"/>
        <end position="382"/>
    </location>
</feature>
<comment type="caution">
    <text evidence="2">The sequence shown here is derived from an EMBL/GenBank/DDBJ whole genome shotgun (WGS) entry which is preliminary data.</text>
</comment>